<protein>
    <recommendedName>
        <fullName evidence="1">C2 domain-containing protein</fullName>
    </recommendedName>
</protein>
<dbReference type="Pfam" id="PF00168">
    <property type="entry name" value="C2"/>
    <property type="match status" value="1"/>
</dbReference>
<name>A0AAN9KJW9_CLITE</name>
<sequence>MDTIAHPKRTLELNVLSLDELYADPKLKTRNLFVVVRAESIKCYTTSMATTRSNYERKPLWNEKLLVEMPTHARSITLEVKCNMRVTRKMGFGSDFSLFKY</sequence>
<dbReference type="InterPro" id="IPR000008">
    <property type="entry name" value="C2_dom"/>
</dbReference>
<evidence type="ECO:0000313" key="3">
    <source>
        <dbReference type="Proteomes" id="UP001359559"/>
    </source>
</evidence>
<accession>A0AAN9KJW9</accession>
<proteinExistence type="predicted"/>
<dbReference type="Proteomes" id="UP001359559">
    <property type="component" value="Unassembled WGS sequence"/>
</dbReference>
<reference evidence="2 3" key="1">
    <citation type="submission" date="2024-01" db="EMBL/GenBank/DDBJ databases">
        <title>The genomes of 5 underutilized Papilionoideae crops provide insights into root nodulation and disease resistance.</title>
        <authorList>
            <person name="Yuan L."/>
        </authorList>
    </citation>
    <scope>NUCLEOTIDE SEQUENCE [LARGE SCALE GENOMIC DNA]</scope>
    <source>
        <strain evidence="2">LY-2023</strain>
        <tissue evidence="2">Leaf</tissue>
    </source>
</reference>
<dbReference type="EMBL" id="JAYKXN010000001">
    <property type="protein sequence ID" value="KAK7317527.1"/>
    <property type="molecule type" value="Genomic_DNA"/>
</dbReference>
<organism evidence="2 3">
    <name type="scientific">Clitoria ternatea</name>
    <name type="common">Butterfly pea</name>
    <dbReference type="NCBI Taxonomy" id="43366"/>
    <lineage>
        <taxon>Eukaryota</taxon>
        <taxon>Viridiplantae</taxon>
        <taxon>Streptophyta</taxon>
        <taxon>Embryophyta</taxon>
        <taxon>Tracheophyta</taxon>
        <taxon>Spermatophyta</taxon>
        <taxon>Magnoliopsida</taxon>
        <taxon>eudicotyledons</taxon>
        <taxon>Gunneridae</taxon>
        <taxon>Pentapetalae</taxon>
        <taxon>rosids</taxon>
        <taxon>fabids</taxon>
        <taxon>Fabales</taxon>
        <taxon>Fabaceae</taxon>
        <taxon>Papilionoideae</taxon>
        <taxon>50 kb inversion clade</taxon>
        <taxon>NPAAA clade</taxon>
        <taxon>indigoferoid/millettioid clade</taxon>
        <taxon>Phaseoleae</taxon>
        <taxon>Clitoria</taxon>
    </lineage>
</organism>
<dbReference type="SUPFAM" id="SSF49562">
    <property type="entry name" value="C2 domain (Calcium/lipid-binding domain, CaLB)"/>
    <property type="match status" value="1"/>
</dbReference>
<evidence type="ECO:0000313" key="2">
    <source>
        <dbReference type="EMBL" id="KAK7317527.1"/>
    </source>
</evidence>
<dbReference type="InterPro" id="IPR035892">
    <property type="entry name" value="C2_domain_sf"/>
</dbReference>
<comment type="caution">
    <text evidence="2">The sequence shown here is derived from an EMBL/GenBank/DDBJ whole genome shotgun (WGS) entry which is preliminary data.</text>
</comment>
<dbReference type="AlphaFoldDB" id="A0AAN9KJW9"/>
<keyword evidence="3" id="KW-1185">Reference proteome</keyword>
<evidence type="ECO:0000259" key="1">
    <source>
        <dbReference type="Pfam" id="PF00168"/>
    </source>
</evidence>
<feature type="domain" description="C2" evidence="1">
    <location>
        <begin position="10"/>
        <end position="88"/>
    </location>
</feature>
<gene>
    <name evidence="2" type="ORF">RJT34_01842</name>
</gene>